<keyword evidence="2 6" id="KW-0812">Transmembrane</keyword>
<feature type="transmembrane region" description="Helical" evidence="6">
    <location>
        <begin position="42"/>
        <end position="62"/>
    </location>
</feature>
<gene>
    <name evidence="7" type="ORF">FKW77_006123</name>
</gene>
<feature type="transmembrane region" description="Helical" evidence="6">
    <location>
        <begin position="208"/>
        <end position="228"/>
    </location>
</feature>
<feature type="transmembrane region" description="Helical" evidence="6">
    <location>
        <begin position="301"/>
        <end position="317"/>
    </location>
</feature>
<evidence type="ECO:0008006" key="9">
    <source>
        <dbReference type="Google" id="ProtNLM"/>
    </source>
</evidence>
<evidence type="ECO:0000256" key="2">
    <source>
        <dbReference type="ARBA" id="ARBA00022692"/>
    </source>
</evidence>
<dbReference type="EMBL" id="CP042188">
    <property type="protein sequence ID" value="QDS70168.1"/>
    <property type="molecule type" value="Genomic_DNA"/>
</dbReference>
<evidence type="ECO:0000313" key="8">
    <source>
        <dbReference type="Proteomes" id="UP000316270"/>
    </source>
</evidence>
<name>A0A517L3G4_9PEZI</name>
<feature type="transmembrane region" description="Helical" evidence="6">
    <location>
        <begin position="275"/>
        <end position="294"/>
    </location>
</feature>
<dbReference type="GO" id="GO:0016020">
    <property type="term" value="C:membrane"/>
    <property type="evidence" value="ECO:0007669"/>
    <property type="project" value="UniProtKB-SubCell"/>
</dbReference>
<evidence type="ECO:0000256" key="1">
    <source>
        <dbReference type="ARBA" id="ARBA00004141"/>
    </source>
</evidence>
<feature type="compositionally biased region" description="Polar residues" evidence="5">
    <location>
        <begin position="523"/>
        <end position="534"/>
    </location>
</feature>
<comment type="subcellular location">
    <subcellularLocation>
        <location evidence="1">Membrane</location>
        <topology evidence="1">Multi-pass membrane protein</topology>
    </subcellularLocation>
</comment>
<feature type="region of interest" description="Disordered" evidence="5">
    <location>
        <begin position="444"/>
        <end position="617"/>
    </location>
</feature>
<evidence type="ECO:0000256" key="3">
    <source>
        <dbReference type="ARBA" id="ARBA00022989"/>
    </source>
</evidence>
<evidence type="ECO:0000256" key="4">
    <source>
        <dbReference type="ARBA" id="ARBA00023136"/>
    </source>
</evidence>
<feature type="transmembrane region" description="Helical" evidence="6">
    <location>
        <begin position="369"/>
        <end position="388"/>
    </location>
</feature>
<evidence type="ECO:0000256" key="6">
    <source>
        <dbReference type="SAM" id="Phobius"/>
    </source>
</evidence>
<evidence type="ECO:0000256" key="5">
    <source>
        <dbReference type="SAM" id="MobiDB-lite"/>
    </source>
</evidence>
<dbReference type="AlphaFoldDB" id="A0A517L3G4"/>
<sequence length="759" mass="83456">MSLPSSRSGARPVPTFPSPSPYSLFDSLRPFGKNEGDVTGDWSSLIGIVTAIVGNILISIALNTQRYAHIKLSSQYADRQRLLRRAQRRVERTASGGYGTQPSPTTKERARHDGRSGYRDSEDGEVTGNHGRYQDEDEASQHEPLLASSIHSENSERPDDIDVEENEAPEVVAHKSYLRSPWWWAGIVMMTVGEAGNFLAYGFAPASIVSPLGVVALISNCVIAPFFLKEKFRRRDLFGVLIAVLGAVTVVLSASDSNPKLGPHEIWDLITTWEFETYLSITIGLIALLMWTSANYGGKSIFVDLGLVGLFGGYTALSTKGVASLLSYTLFRALTYPITYLLVFVLVFTAIMQIKYVNRALQRFSSTQVIPTQFVMFTLSVIVGSAVLYRDFEKESGEDASKFIGGCALTFFGVWLITSGRKTEEPTEEEFLDDEEEAIGLVHGQNHDEQRYYDAPDTRPKVRRSSTVPGSILVTSNSNGSATSEGSSERRRSLESDLRDLPTITRTATGRSVTFVDDEPFIPTSSPGIATITENPWAESDEHTPKERRSIQNLLKPLSKLFPGQDSRPLPSTLKTTHSAPLLPSEFQYHPRPQTPPNHTPRDSEHLTTPQTPDGTLRSARHHSIVDLIPGPFTSTLSSPLSAIVADSLRRGVDVASLKPKRRRKLPGMPQRNTLRERGLSEADIRPEQPTNSSSSSLPAEDPESGGPSTVVRSRMRSFSNTFGDLFRASKTRGIKPDPALAATSQPSTPSLEESVFTR</sequence>
<reference evidence="7 8" key="1">
    <citation type="submission" date="2019-07" db="EMBL/GenBank/DDBJ databases">
        <title>Finished genome of Venturia effusa.</title>
        <authorList>
            <person name="Young C.A."/>
            <person name="Cox M.P."/>
            <person name="Ganley A.R.D."/>
            <person name="David W.J."/>
        </authorList>
    </citation>
    <scope>NUCLEOTIDE SEQUENCE [LARGE SCALE GENOMIC DNA]</scope>
    <source>
        <strain evidence="8">albino</strain>
    </source>
</reference>
<evidence type="ECO:0000313" key="7">
    <source>
        <dbReference type="EMBL" id="QDS70168.1"/>
    </source>
</evidence>
<feature type="region of interest" description="Disordered" evidence="5">
    <location>
        <begin position="88"/>
        <end position="159"/>
    </location>
</feature>
<organism evidence="7 8">
    <name type="scientific">Venturia effusa</name>
    <dbReference type="NCBI Taxonomy" id="50376"/>
    <lineage>
        <taxon>Eukaryota</taxon>
        <taxon>Fungi</taxon>
        <taxon>Dikarya</taxon>
        <taxon>Ascomycota</taxon>
        <taxon>Pezizomycotina</taxon>
        <taxon>Dothideomycetes</taxon>
        <taxon>Pleosporomycetidae</taxon>
        <taxon>Venturiales</taxon>
        <taxon>Venturiaceae</taxon>
        <taxon>Venturia</taxon>
    </lineage>
</organism>
<feature type="compositionally biased region" description="Basic and acidic residues" evidence="5">
    <location>
        <begin position="487"/>
        <end position="500"/>
    </location>
</feature>
<feature type="compositionally biased region" description="Polar residues" evidence="5">
    <location>
        <begin position="465"/>
        <end position="486"/>
    </location>
</feature>
<feature type="transmembrane region" description="Helical" evidence="6">
    <location>
        <begin position="237"/>
        <end position="255"/>
    </location>
</feature>
<feature type="compositionally biased region" description="Polar residues" evidence="5">
    <location>
        <begin position="689"/>
        <end position="698"/>
    </location>
</feature>
<dbReference type="InterPro" id="IPR037185">
    <property type="entry name" value="EmrE-like"/>
</dbReference>
<feature type="compositionally biased region" description="Basic and acidic residues" evidence="5">
    <location>
        <begin position="540"/>
        <end position="550"/>
    </location>
</feature>
<feature type="compositionally biased region" description="Basic and acidic residues" evidence="5">
    <location>
        <begin position="445"/>
        <end position="460"/>
    </location>
</feature>
<dbReference type="InterPro" id="IPR008521">
    <property type="entry name" value="Mg_trans_NIPA"/>
</dbReference>
<feature type="compositionally biased region" description="Polar residues" evidence="5">
    <location>
        <begin position="743"/>
        <end position="759"/>
    </location>
</feature>
<keyword evidence="8" id="KW-1185">Reference proteome</keyword>
<dbReference type="OrthoDB" id="165382at2759"/>
<accession>A0A517L3G4</accession>
<feature type="transmembrane region" description="Helical" evidence="6">
    <location>
        <begin position="337"/>
        <end position="357"/>
    </location>
</feature>
<keyword evidence="4 6" id="KW-0472">Membrane</keyword>
<dbReference type="GO" id="GO:0015095">
    <property type="term" value="F:magnesium ion transmembrane transporter activity"/>
    <property type="evidence" value="ECO:0007669"/>
    <property type="project" value="InterPro"/>
</dbReference>
<proteinExistence type="predicted"/>
<dbReference type="PANTHER" id="PTHR12570">
    <property type="match status" value="1"/>
</dbReference>
<protein>
    <recommendedName>
        <fullName evidence="9">DUF803-domain-containing protein</fullName>
    </recommendedName>
</protein>
<dbReference type="PANTHER" id="PTHR12570:SF65">
    <property type="entry name" value="MAGNESIUM TRANSPORTER NIPA9-RELATED"/>
    <property type="match status" value="1"/>
</dbReference>
<feature type="region of interest" description="Disordered" evidence="5">
    <location>
        <begin position="656"/>
        <end position="714"/>
    </location>
</feature>
<dbReference type="SUPFAM" id="SSF103481">
    <property type="entry name" value="Multidrug resistance efflux transporter EmrE"/>
    <property type="match status" value="1"/>
</dbReference>
<dbReference type="Proteomes" id="UP000316270">
    <property type="component" value="Chromosome 4"/>
</dbReference>
<keyword evidence="3 6" id="KW-1133">Transmembrane helix</keyword>
<feature type="compositionally biased region" description="Basic and acidic residues" evidence="5">
    <location>
        <begin position="674"/>
        <end position="687"/>
    </location>
</feature>
<feature type="region of interest" description="Disordered" evidence="5">
    <location>
        <begin position="730"/>
        <end position="759"/>
    </location>
</feature>
<feature type="transmembrane region" description="Helical" evidence="6">
    <location>
        <begin position="182"/>
        <end position="202"/>
    </location>
</feature>
<dbReference type="Pfam" id="PF05653">
    <property type="entry name" value="Mg_trans_NIPA"/>
    <property type="match status" value="1"/>
</dbReference>
<feature type="compositionally biased region" description="Basic and acidic residues" evidence="5">
    <location>
        <begin position="106"/>
        <end position="121"/>
    </location>
</feature>